<feature type="compositionally biased region" description="Low complexity" evidence="1">
    <location>
        <begin position="28"/>
        <end position="37"/>
    </location>
</feature>
<accession>A0ABT1IFN2</accession>
<evidence type="ECO:0000313" key="3">
    <source>
        <dbReference type="Proteomes" id="UP001205185"/>
    </source>
</evidence>
<sequence>MHRANSSTRSSSERGSAVPAADLRDPSTDATPASPSSLDPQPVTPPSNDPTTSTAATTTRMALPPAPGPSRRGSK</sequence>
<organism evidence="2 3">
    <name type="scientific">Actinokineospora diospyrosa</name>
    <dbReference type="NCBI Taxonomy" id="103728"/>
    <lineage>
        <taxon>Bacteria</taxon>
        <taxon>Bacillati</taxon>
        <taxon>Actinomycetota</taxon>
        <taxon>Actinomycetes</taxon>
        <taxon>Pseudonocardiales</taxon>
        <taxon>Pseudonocardiaceae</taxon>
        <taxon>Actinokineospora</taxon>
    </lineage>
</organism>
<dbReference type="Proteomes" id="UP001205185">
    <property type="component" value="Unassembled WGS sequence"/>
</dbReference>
<reference evidence="2 3" key="1">
    <citation type="submission" date="2022-06" db="EMBL/GenBank/DDBJ databases">
        <title>Genomic Encyclopedia of Archaeal and Bacterial Type Strains, Phase II (KMG-II): from individual species to whole genera.</title>
        <authorList>
            <person name="Goeker M."/>
        </authorList>
    </citation>
    <scope>NUCLEOTIDE SEQUENCE [LARGE SCALE GENOMIC DNA]</scope>
    <source>
        <strain evidence="2 3">DSM 44255</strain>
    </source>
</reference>
<name>A0ABT1IFN2_9PSEU</name>
<evidence type="ECO:0000313" key="2">
    <source>
        <dbReference type="EMBL" id="MCP2271449.1"/>
    </source>
</evidence>
<feature type="region of interest" description="Disordered" evidence="1">
    <location>
        <begin position="1"/>
        <end position="75"/>
    </location>
</feature>
<dbReference type="RefSeq" id="WP_253888391.1">
    <property type="nucleotide sequence ID" value="NZ_BAAAVB010000005.1"/>
</dbReference>
<feature type="compositionally biased region" description="Low complexity" evidence="1">
    <location>
        <begin position="49"/>
        <end position="59"/>
    </location>
</feature>
<proteinExistence type="predicted"/>
<evidence type="ECO:0000256" key="1">
    <source>
        <dbReference type="SAM" id="MobiDB-lite"/>
    </source>
</evidence>
<dbReference type="EMBL" id="JAMTCO010000009">
    <property type="protein sequence ID" value="MCP2271449.1"/>
    <property type="molecule type" value="Genomic_DNA"/>
</dbReference>
<keyword evidence="3" id="KW-1185">Reference proteome</keyword>
<comment type="caution">
    <text evidence="2">The sequence shown here is derived from an EMBL/GenBank/DDBJ whole genome shotgun (WGS) entry which is preliminary data.</text>
</comment>
<feature type="compositionally biased region" description="Low complexity" evidence="1">
    <location>
        <begin position="1"/>
        <end position="16"/>
    </location>
</feature>
<protein>
    <submittedName>
        <fullName evidence="2">Uncharacterized protein</fullName>
    </submittedName>
</protein>
<gene>
    <name evidence="2" type="ORF">LV75_003963</name>
</gene>